<gene>
    <name evidence="1" type="ORF">PG2072B_1024</name>
</gene>
<dbReference type="Proteomes" id="UP000293268">
    <property type="component" value="Unassembled WGS sequence"/>
</dbReference>
<reference evidence="1 2" key="1">
    <citation type="submission" date="2019-01" db="EMBL/GenBank/DDBJ databases">
        <title>Unveiling genomic diversity among members of the Bifidobacterium pseudolongum species, a widely distributed gut commensal of the animal kingdom.</title>
        <authorList>
            <person name="Lugli G.A."/>
            <person name="Duranti S."/>
            <person name="Albert K."/>
            <person name="Mancabelli L."/>
            <person name="Napoli S."/>
            <person name="Viappiani A."/>
            <person name="Anzalone R."/>
            <person name="Longhi G."/>
            <person name="Milani C."/>
            <person name="Turroni F."/>
            <person name="Alessandri G."/>
            <person name="Sela D.A."/>
            <person name="Van Sinderen D."/>
            <person name="Ventura M."/>
        </authorList>
    </citation>
    <scope>NUCLEOTIDE SEQUENCE [LARGE SCALE GENOMIC DNA]</scope>
    <source>
        <strain evidence="1 2">2072B</strain>
    </source>
</reference>
<dbReference type="RefSeq" id="WP_165365938.1">
    <property type="nucleotide sequence ID" value="NZ_SBKU01000007.1"/>
</dbReference>
<organism evidence="1 2">
    <name type="scientific">Bifidobacterium pseudolongum subsp. globosum</name>
    <dbReference type="NCBI Taxonomy" id="1690"/>
    <lineage>
        <taxon>Bacteria</taxon>
        <taxon>Bacillati</taxon>
        <taxon>Actinomycetota</taxon>
        <taxon>Actinomycetes</taxon>
        <taxon>Bifidobacteriales</taxon>
        <taxon>Bifidobacteriaceae</taxon>
        <taxon>Bifidobacterium</taxon>
    </lineage>
</organism>
<sequence length="58" mass="6518">MSKNKTTEKHLETKVKHIVSDTLFLFDKSKSGDVYLFNTADMSDIVKKITDGIVEALS</sequence>
<comment type="caution">
    <text evidence="1">The sequence shown here is derived from an EMBL/GenBank/DDBJ whole genome shotgun (WGS) entry which is preliminary data.</text>
</comment>
<dbReference type="EMBL" id="SBKU01000007">
    <property type="protein sequence ID" value="RYQ68421.1"/>
    <property type="molecule type" value="Genomic_DNA"/>
</dbReference>
<proteinExistence type="predicted"/>
<dbReference type="AlphaFoldDB" id="A0A4Q5BG04"/>
<protein>
    <submittedName>
        <fullName evidence="1">Uncharacterized protein</fullName>
    </submittedName>
</protein>
<accession>A0A4Q5BG04</accession>
<evidence type="ECO:0000313" key="1">
    <source>
        <dbReference type="EMBL" id="RYQ68421.1"/>
    </source>
</evidence>
<name>A0A4Q5BG04_9BIFI</name>
<evidence type="ECO:0000313" key="2">
    <source>
        <dbReference type="Proteomes" id="UP000293268"/>
    </source>
</evidence>